<evidence type="ECO:0000313" key="22">
    <source>
        <dbReference type="WBParaSite" id="EVEC_0000661601-mRNA-1"/>
    </source>
</evidence>
<dbReference type="InterPro" id="IPR029787">
    <property type="entry name" value="Nucleotide_cyclase"/>
</dbReference>
<evidence type="ECO:0000256" key="14">
    <source>
        <dbReference type="ARBA" id="ARBA00023136"/>
    </source>
</evidence>
<dbReference type="GO" id="GO:0005524">
    <property type="term" value="F:ATP binding"/>
    <property type="evidence" value="ECO:0007669"/>
    <property type="project" value="UniProtKB-KW"/>
</dbReference>
<keyword evidence="7" id="KW-0479">Metal-binding</keyword>
<evidence type="ECO:0000256" key="3">
    <source>
        <dbReference type="ARBA" id="ARBA00001946"/>
    </source>
</evidence>
<comment type="similarity">
    <text evidence="17">Belongs to the adenylyl cyclase class-4/guanylyl cyclase family.</text>
</comment>
<keyword evidence="14 18" id="KW-0472">Membrane</keyword>
<evidence type="ECO:0000256" key="5">
    <source>
        <dbReference type="ARBA" id="ARBA00012201"/>
    </source>
</evidence>
<evidence type="ECO:0000256" key="17">
    <source>
        <dbReference type="RuleBase" id="RU000405"/>
    </source>
</evidence>
<dbReference type="CDD" id="cd07302">
    <property type="entry name" value="CHD"/>
    <property type="match status" value="2"/>
</dbReference>
<dbReference type="Pfam" id="PF06327">
    <property type="entry name" value="Adcy_cons_dom"/>
    <property type="match status" value="1"/>
</dbReference>
<keyword evidence="21" id="KW-1185">Reference proteome</keyword>
<gene>
    <name evidence="20" type="ORF">EVEC_LOCUS6190</name>
</gene>
<comment type="catalytic activity">
    <reaction evidence="2">
        <text>ATP = 3',5'-cyclic AMP + diphosphate</text>
        <dbReference type="Rhea" id="RHEA:15389"/>
        <dbReference type="ChEBI" id="CHEBI:30616"/>
        <dbReference type="ChEBI" id="CHEBI:33019"/>
        <dbReference type="ChEBI" id="CHEBI:58165"/>
        <dbReference type="EC" id="4.6.1.1"/>
    </reaction>
</comment>
<name>A0A0N4V8E0_ENTVE</name>
<dbReference type="Pfam" id="PF00211">
    <property type="entry name" value="Guanylate_cyc"/>
    <property type="match status" value="2"/>
</dbReference>
<evidence type="ECO:0000256" key="1">
    <source>
        <dbReference type="ARBA" id="ARBA00001436"/>
    </source>
</evidence>
<evidence type="ECO:0000256" key="7">
    <source>
        <dbReference type="ARBA" id="ARBA00022723"/>
    </source>
</evidence>
<evidence type="ECO:0000256" key="16">
    <source>
        <dbReference type="ARBA" id="ARBA00023239"/>
    </source>
</evidence>
<accession>A0A0N4V8E0</accession>
<feature type="transmembrane region" description="Helical" evidence="18">
    <location>
        <begin position="330"/>
        <end position="347"/>
    </location>
</feature>
<dbReference type="GO" id="GO:0007189">
    <property type="term" value="P:adenylate cyclase-activating G protein-coupled receptor signaling pathway"/>
    <property type="evidence" value="ECO:0007669"/>
    <property type="project" value="TreeGrafter"/>
</dbReference>
<evidence type="ECO:0000256" key="18">
    <source>
        <dbReference type="SAM" id="Phobius"/>
    </source>
</evidence>
<dbReference type="STRING" id="51028.A0A0N4V8E0"/>
<feature type="transmembrane region" description="Helical" evidence="18">
    <location>
        <begin position="412"/>
        <end position="429"/>
    </location>
</feature>
<dbReference type="AlphaFoldDB" id="A0A0N4V8E0"/>
<keyword evidence="16 17" id="KW-0456">Lyase</keyword>
<evidence type="ECO:0000313" key="20">
    <source>
        <dbReference type="EMBL" id="VDD91439.1"/>
    </source>
</evidence>
<dbReference type="InterPro" id="IPR009398">
    <property type="entry name" value="Adcy_conserved_dom"/>
</dbReference>
<feature type="domain" description="Guanylate cyclase" evidence="19">
    <location>
        <begin position="499"/>
        <end position="635"/>
    </location>
</feature>
<evidence type="ECO:0000313" key="21">
    <source>
        <dbReference type="Proteomes" id="UP000274131"/>
    </source>
</evidence>
<dbReference type="Proteomes" id="UP000274131">
    <property type="component" value="Unassembled WGS sequence"/>
</dbReference>
<keyword evidence="9" id="KW-0547">Nucleotide-binding</keyword>
<evidence type="ECO:0000256" key="13">
    <source>
        <dbReference type="ARBA" id="ARBA00022998"/>
    </source>
</evidence>
<dbReference type="Gene3D" id="3.30.70.1230">
    <property type="entry name" value="Nucleotide cyclase"/>
    <property type="match status" value="2"/>
</dbReference>
<protein>
    <recommendedName>
        <fullName evidence="5">adenylate cyclase</fullName>
        <ecNumber evidence="5">4.6.1.1</ecNumber>
    </recommendedName>
</protein>
<evidence type="ECO:0000256" key="9">
    <source>
        <dbReference type="ARBA" id="ARBA00022741"/>
    </source>
</evidence>
<keyword evidence="8" id="KW-0677">Repeat</keyword>
<evidence type="ECO:0000256" key="6">
    <source>
        <dbReference type="ARBA" id="ARBA00022692"/>
    </source>
</evidence>
<dbReference type="FunFam" id="3.30.70.1230:FF:000001">
    <property type="entry name" value="Adenylate cyclase"/>
    <property type="match status" value="1"/>
</dbReference>
<reference evidence="22" key="1">
    <citation type="submission" date="2017-02" db="UniProtKB">
        <authorList>
            <consortium name="WormBaseParasite"/>
        </authorList>
    </citation>
    <scope>IDENTIFICATION</scope>
</reference>
<evidence type="ECO:0000256" key="11">
    <source>
        <dbReference type="ARBA" id="ARBA00022842"/>
    </source>
</evidence>
<dbReference type="GO" id="GO:0004383">
    <property type="term" value="F:guanylate cyclase activity"/>
    <property type="evidence" value="ECO:0007669"/>
    <property type="project" value="UniProtKB-EC"/>
</dbReference>
<dbReference type="EMBL" id="UXUI01008412">
    <property type="protein sequence ID" value="VDD91439.1"/>
    <property type="molecule type" value="Genomic_DNA"/>
</dbReference>
<dbReference type="PROSITE" id="PS50125">
    <property type="entry name" value="GUANYLATE_CYCLASE_2"/>
    <property type="match status" value="2"/>
</dbReference>
<dbReference type="InterPro" id="IPR001054">
    <property type="entry name" value="A/G_cyclase"/>
</dbReference>
<dbReference type="WBParaSite" id="EVEC_0000661601-mRNA-1">
    <property type="protein sequence ID" value="EVEC_0000661601-mRNA-1"/>
    <property type="gene ID" value="EVEC_0000661601"/>
</dbReference>
<evidence type="ECO:0000256" key="4">
    <source>
        <dbReference type="ARBA" id="ARBA00004141"/>
    </source>
</evidence>
<keyword evidence="6 18" id="KW-0812">Transmembrane</keyword>
<evidence type="ECO:0000256" key="8">
    <source>
        <dbReference type="ARBA" id="ARBA00022737"/>
    </source>
</evidence>
<dbReference type="GO" id="GO:0004016">
    <property type="term" value="F:adenylate cyclase activity"/>
    <property type="evidence" value="ECO:0007669"/>
    <property type="project" value="UniProtKB-EC"/>
</dbReference>
<dbReference type="InterPro" id="IPR018297">
    <property type="entry name" value="A/G_cyclase_CS"/>
</dbReference>
<feature type="domain" description="Guanylate cyclase" evidence="19">
    <location>
        <begin position="67"/>
        <end position="194"/>
    </location>
</feature>
<evidence type="ECO:0000256" key="12">
    <source>
        <dbReference type="ARBA" id="ARBA00022989"/>
    </source>
</evidence>
<dbReference type="SUPFAM" id="SSF55073">
    <property type="entry name" value="Nucleotide cyclase"/>
    <property type="match status" value="2"/>
</dbReference>
<keyword evidence="10" id="KW-0067">ATP-binding</keyword>
<keyword evidence="15" id="KW-0325">Glycoprotein</keyword>
<feature type="transmembrane region" description="Helical" evidence="18">
    <location>
        <begin position="353"/>
        <end position="370"/>
    </location>
</feature>
<organism evidence="22">
    <name type="scientific">Enterobius vermicularis</name>
    <name type="common">Human pinworm</name>
    <dbReference type="NCBI Taxonomy" id="51028"/>
    <lineage>
        <taxon>Eukaryota</taxon>
        <taxon>Metazoa</taxon>
        <taxon>Ecdysozoa</taxon>
        <taxon>Nematoda</taxon>
        <taxon>Chromadorea</taxon>
        <taxon>Rhabditida</taxon>
        <taxon>Spirurina</taxon>
        <taxon>Oxyuridomorpha</taxon>
        <taxon>Oxyuroidea</taxon>
        <taxon>Oxyuridae</taxon>
        <taxon>Enterobius</taxon>
    </lineage>
</organism>
<dbReference type="GO" id="GO:0005886">
    <property type="term" value="C:plasma membrane"/>
    <property type="evidence" value="ECO:0007669"/>
    <property type="project" value="InterPro"/>
</dbReference>
<dbReference type="OrthoDB" id="2107370at2759"/>
<dbReference type="SMART" id="SM00044">
    <property type="entry name" value="CYCc"/>
    <property type="match status" value="2"/>
</dbReference>
<evidence type="ECO:0000256" key="10">
    <source>
        <dbReference type="ARBA" id="ARBA00022840"/>
    </source>
</evidence>
<dbReference type="GO" id="GO:0035556">
    <property type="term" value="P:intracellular signal transduction"/>
    <property type="evidence" value="ECO:0007669"/>
    <property type="project" value="InterPro"/>
</dbReference>
<evidence type="ECO:0000256" key="15">
    <source>
        <dbReference type="ARBA" id="ARBA00023180"/>
    </source>
</evidence>
<dbReference type="PANTHER" id="PTHR45627">
    <property type="entry name" value="ADENYLATE CYCLASE TYPE 1"/>
    <property type="match status" value="1"/>
</dbReference>
<comment type="subcellular location">
    <subcellularLocation>
        <location evidence="4">Membrane</location>
        <topology evidence="4">Multi-pass membrane protein</topology>
    </subcellularLocation>
</comment>
<keyword evidence="12 18" id="KW-1133">Transmembrane helix</keyword>
<comment type="cofactor">
    <cofactor evidence="3">
        <name>Mg(2+)</name>
        <dbReference type="ChEBI" id="CHEBI:18420"/>
    </cofactor>
</comment>
<proteinExistence type="inferred from homology"/>
<dbReference type="GO" id="GO:0046872">
    <property type="term" value="F:metal ion binding"/>
    <property type="evidence" value="ECO:0007669"/>
    <property type="project" value="UniProtKB-KW"/>
</dbReference>
<dbReference type="EC" id="4.6.1.1" evidence="5"/>
<evidence type="ECO:0000256" key="2">
    <source>
        <dbReference type="ARBA" id="ARBA00001593"/>
    </source>
</evidence>
<dbReference type="PANTHER" id="PTHR45627:SF16">
    <property type="entry name" value="ADENYLATE CYCLASE"/>
    <property type="match status" value="1"/>
</dbReference>
<sequence length="691" mass="78898">MLVEKKFLRKCVEGRIKLSRETIKQEDILLSVLPMHIAFDVKKDFAGGKQKATMFHKIYITKHENISILFADICGFTALASECNAEELVMMLNNLFARFDVLANKHQCMRIKILGDCYYCVSGIPDKNEYHAHCAVGMGLEMIENIKLVREITGVNVDMRVGIHSGRAHCGVLGLKKWQFDVWSDDVTLANHMESSGKPGQVHITEATLRYLDGAYNVIPGEGKKRSKYLADRNIETYFIVGDEKTVKPPLSRIGSIAEKRDKGLRITGYGSGSTRRGNRIGPEKQPLETEVESFLLQGIKAIKKEKWRNEHCKKFTLEFKKNKMEDKRVFECSLLIVLSICAFHSLLASQKVFISFLIGIIFLIFLWLFEQRRLHIREFLVWRDANPDFHNVSLYEQFVGYCRSQSPFSDLRVFMTIISLFSILLTAIQSHRSELIARFDFIWKLKALSEGKEMEIRHDQNRQVLQNILPAHVAEYFLKDDSSQRPDFLYHEGRDNVAIMFVTITEFDKFYQELDANNEGVECLRVLNEIIVDFDNQLSCEEFKCIEKIKTISTTYMVAAGLTGKVNGNDHVVAVVRFALRLFDAIRNINEHSFNNFNLRVGINVGPLVAGVIGVKKPHYDIWGNSVNVASRMDSSGIPGKIQVTEEVKKILEEEGFELECRGTIKVKGKGEMVTYFLKVPKDESNGDLS</sequence>
<dbReference type="PROSITE" id="PS00452">
    <property type="entry name" value="GUANYLATE_CYCLASE_1"/>
    <property type="match status" value="2"/>
</dbReference>
<reference evidence="20 21" key="2">
    <citation type="submission" date="2018-10" db="EMBL/GenBank/DDBJ databases">
        <authorList>
            <consortium name="Pathogen Informatics"/>
        </authorList>
    </citation>
    <scope>NUCLEOTIDE SEQUENCE [LARGE SCALE GENOMIC DNA]</scope>
</reference>
<keyword evidence="13" id="KW-0115">cAMP biosynthesis</keyword>
<keyword evidence="11" id="KW-0460">Magnesium</keyword>
<comment type="catalytic activity">
    <reaction evidence="1">
        <text>GTP = 3',5'-cyclic GMP + diphosphate</text>
        <dbReference type="Rhea" id="RHEA:13665"/>
        <dbReference type="ChEBI" id="CHEBI:33019"/>
        <dbReference type="ChEBI" id="CHEBI:37565"/>
        <dbReference type="ChEBI" id="CHEBI:57746"/>
        <dbReference type="EC" id="4.6.1.2"/>
    </reaction>
</comment>
<evidence type="ECO:0000259" key="19">
    <source>
        <dbReference type="PROSITE" id="PS50125"/>
    </source>
</evidence>
<dbReference type="FunFam" id="3.30.70.1230:FF:000002">
    <property type="entry name" value="Adenylate cyclase"/>
    <property type="match status" value="1"/>
</dbReference>
<dbReference type="GO" id="GO:0006171">
    <property type="term" value="P:cAMP biosynthetic process"/>
    <property type="evidence" value="ECO:0007669"/>
    <property type="project" value="UniProtKB-KW"/>
</dbReference>